<dbReference type="InterPro" id="IPR016032">
    <property type="entry name" value="Sig_transdc_resp-reg_C-effctor"/>
</dbReference>
<dbReference type="GO" id="GO:0003677">
    <property type="term" value="F:DNA binding"/>
    <property type="evidence" value="ECO:0007669"/>
    <property type="project" value="UniProtKB-UniRule"/>
</dbReference>
<dbReference type="Proteomes" id="UP000238312">
    <property type="component" value="Unassembled WGS sequence"/>
</dbReference>
<dbReference type="AlphaFoldDB" id="A0A2T0N3H7"/>
<dbReference type="SMART" id="SM00028">
    <property type="entry name" value="TPR"/>
    <property type="match status" value="5"/>
</dbReference>
<dbReference type="SUPFAM" id="SSF48452">
    <property type="entry name" value="TPR-like"/>
    <property type="match status" value="2"/>
</dbReference>
<keyword evidence="4" id="KW-0804">Transcription</keyword>
<sequence>MESIPIIRLTCLPLPVSEPELWLSVLGPVRARRNGAEIDLGSPQQRLVLAALLLARGRVVGHDLLLDAVWGDRRPRTALSTLRTYVSRLRAALGAGAIVSAGHGYALGSGPSDGTSDSTSDLAAMERLAQEGRYGEALALWQGEPLGGLEGAYAQAQRAHLAERRLTLLERRICEDVEQGRHAEAVAELTPLCAEHPTRERLAGLLMLALYRSGRQAEAIGVFTDTRELLAGELGLDPSADLVRLHQRIITADPSLGAGPQEDRAVSTPVPRQLPADTADFTGRRAHIEQVTRTLLPADGSALVIAAVAGAGGMGKTALAVHVAHRLADAYPDGRLFVDLQGAGPRPLAPEAVLGAFLRALGVDAASLPDDAGERAALYRSILAERRVLVVLDNAAGTVQVRPLLPGAAGCAVLVTSRARLTGLAGAHHVDLEVMPPDEAMELLVKVVGESRVAAEREAAYDLMRACGHLPLAIRIVAARLAARPGWSLARMRDRMADERRRLAELRVDDLAVEATFALGYDQLDEAHASAFRLLAAPNGPDLPLAMAAAVLGMDEAEAEELCEALVNVSLLESPAPGRYRHHDLLKIFARCRLDEESRRVALDRMLGHFLTAMAEIFGMMYPGAPLLDTVRLTGAGPAFADLEAGLEWGTAEEYGMLCCVNQVAETPGSALYDAVSLIDMMTDVFDFESDTSGYEQVVGRIIEAAAARGDLAAEVYARRKRGEILHARRAIEAAVEEGMAVRVAGRAGGLALHHAYAVNLLAMIAHERRAYDEAAAMYNESIEVWRSLGHRSEEAVVLGNLALVLAEAGSGAEAVRVAETAVGISRDLGAGRPHPQIVYQLAVALGAAGRPDEALARFEECLAEFRRLKQHTWVGLALRRIAEIHLRTGRADSAVERAEEALAILSEVAQVWARGRVLALLGWALIELGRAARGRACLSEALEILERQRLPDADDVRVLLAELPSPGA</sequence>
<dbReference type="InterPro" id="IPR027417">
    <property type="entry name" value="P-loop_NTPase"/>
</dbReference>
<evidence type="ECO:0000256" key="5">
    <source>
        <dbReference type="PROSITE-ProRule" id="PRU01091"/>
    </source>
</evidence>
<organism evidence="8 9">
    <name type="scientific">Nonomuraea fuscirosea</name>
    <dbReference type="NCBI Taxonomy" id="1291556"/>
    <lineage>
        <taxon>Bacteria</taxon>
        <taxon>Bacillati</taxon>
        <taxon>Actinomycetota</taxon>
        <taxon>Actinomycetes</taxon>
        <taxon>Streptosporangiales</taxon>
        <taxon>Streptosporangiaceae</taxon>
        <taxon>Nonomuraea</taxon>
    </lineage>
</organism>
<dbReference type="GO" id="GO:0043531">
    <property type="term" value="F:ADP binding"/>
    <property type="evidence" value="ECO:0007669"/>
    <property type="project" value="InterPro"/>
</dbReference>
<keyword evidence="9" id="KW-1185">Reference proteome</keyword>
<dbReference type="EMBL" id="PVNG01000005">
    <property type="protein sequence ID" value="PRX66739.1"/>
    <property type="molecule type" value="Genomic_DNA"/>
</dbReference>
<evidence type="ECO:0000256" key="2">
    <source>
        <dbReference type="ARBA" id="ARBA00023015"/>
    </source>
</evidence>
<comment type="similarity">
    <text evidence="1">Belongs to the AfsR/DnrI/RedD regulatory family.</text>
</comment>
<dbReference type="InterPro" id="IPR019734">
    <property type="entry name" value="TPR_rpt"/>
</dbReference>
<feature type="DNA-binding region" description="OmpR/PhoB-type" evidence="5">
    <location>
        <begin position="12"/>
        <end position="109"/>
    </location>
</feature>
<gene>
    <name evidence="8" type="ORF">B0I32_105179</name>
</gene>
<feature type="domain" description="OmpR/PhoB-type" evidence="7">
    <location>
        <begin position="12"/>
        <end position="109"/>
    </location>
</feature>
<dbReference type="OrthoDB" id="5521887at2"/>
<dbReference type="PANTHER" id="PTHR35807">
    <property type="entry name" value="TRANSCRIPTIONAL REGULATOR REDD-RELATED"/>
    <property type="match status" value="1"/>
</dbReference>
<evidence type="ECO:0000256" key="1">
    <source>
        <dbReference type="ARBA" id="ARBA00005820"/>
    </source>
</evidence>
<keyword evidence="3 5" id="KW-0238">DNA-binding</keyword>
<dbReference type="Gene3D" id="1.25.40.10">
    <property type="entry name" value="Tetratricopeptide repeat domain"/>
    <property type="match status" value="2"/>
</dbReference>
<evidence type="ECO:0000256" key="6">
    <source>
        <dbReference type="SAM" id="MobiDB-lite"/>
    </source>
</evidence>
<dbReference type="Gene3D" id="3.40.50.300">
    <property type="entry name" value="P-loop containing nucleotide triphosphate hydrolases"/>
    <property type="match status" value="1"/>
</dbReference>
<accession>A0A2T0N3H7</accession>
<dbReference type="InterPro" id="IPR036388">
    <property type="entry name" value="WH-like_DNA-bd_sf"/>
</dbReference>
<protein>
    <submittedName>
        <fullName evidence="8">DNA-binding SARP family transcriptional activator</fullName>
    </submittedName>
</protein>
<proteinExistence type="inferred from homology"/>
<dbReference type="GO" id="GO:0006355">
    <property type="term" value="P:regulation of DNA-templated transcription"/>
    <property type="evidence" value="ECO:0007669"/>
    <property type="project" value="InterPro"/>
</dbReference>
<dbReference type="Pfam" id="PF03704">
    <property type="entry name" value="BTAD"/>
    <property type="match status" value="1"/>
</dbReference>
<dbReference type="InterPro" id="IPR002182">
    <property type="entry name" value="NB-ARC"/>
</dbReference>
<dbReference type="InterPro" id="IPR051677">
    <property type="entry name" value="AfsR-DnrI-RedD_regulator"/>
</dbReference>
<dbReference type="SMART" id="SM00862">
    <property type="entry name" value="Trans_reg_C"/>
    <property type="match status" value="1"/>
</dbReference>
<evidence type="ECO:0000259" key="7">
    <source>
        <dbReference type="PROSITE" id="PS51755"/>
    </source>
</evidence>
<dbReference type="InterPro" id="IPR011990">
    <property type="entry name" value="TPR-like_helical_dom_sf"/>
</dbReference>
<dbReference type="SMART" id="SM01043">
    <property type="entry name" value="BTAD"/>
    <property type="match status" value="1"/>
</dbReference>
<evidence type="ECO:0000313" key="9">
    <source>
        <dbReference type="Proteomes" id="UP000238312"/>
    </source>
</evidence>
<evidence type="ECO:0000256" key="3">
    <source>
        <dbReference type="ARBA" id="ARBA00023125"/>
    </source>
</evidence>
<dbReference type="InterPro" id="IPR001867">
    <property type="entry name" value="OmpR/PhoB-type_DNA-bd"/>
</dbReference>
<evidence type="ECO:0000256" key="4">
    <source>
        <dbReference type="ARBA" id="ARBA00023163"/>
    </source>
</evidence>
<dbReference type="Pfam" id="PF00931">
    <property type="entry name" value="NB-ARC"/>
    <property type="match status" value="1"/>
</dbReference>
<dbReference type="Pfam" id="PF00486">
    <property type="entry name" value="Trans_reg_C"/>
    <property type="match status" value="1"/>
</dbReference>
<comment type="caution">
    <text evidence="8">The sequence shown here is derived from an EMBL/GenBank/DDBJ whole genome shotgun (WGS) entry which is preliminary data.</text>
</comment>
<dbReference type="CDD" id="cd15831">
    <property type="entry name" value="BTAD"/>
    <property type="match status" value="1"/>
</dbReference>
<name>A0A2T0N3H7_9ACTN</name>
<dbReference type="Gene3D" id="1.10.10.10">
    <property type="entry name" value="Winged helix-like DNA-binding domain superfamily/Winged helix DNA-binding domain"/>
    <property type="match status" value="1"/>
</dbReference>
<dbReference type="GO" id="GO:0000160">
    <property type="term" value="P:phosphorelay signal transduction system"/>
    <property type="evidence" value="ECO:0007669"/>
    <property type="project" value="InterPro"/>
</dbReference>
<feature type="region of interest" description="Disordered" evidence="6">
    <location>
        <begin position="254"/>
        <end position="277"/>
    </location>
</feature>
<dbReference type="SUPFAM" id="SSF46894">
    <property type="entry name" value="C-terminal effector domain of the bipartite response regulators"/>
    <property type="match status" value="1"/>
</dbReference>
<dbReference type="PRINTS" id="PR00364">
    <property type="entry name" value="DISEASERSIST"/>
</dbReference>
<dbReference type="Pfam" id="PF13424">
    <property type="entry name" value="TPR_12"/>
    <property type="match status" value="2"/>
</dbReference>
<reference evidence="8 9" key="1">
    <citation type="submission" date="2018-03" db="EMBL/GenBank/DDBJ databases">
        <title>Genomic Encyclopedia of Type Strains, Phase III (KMG-III): the genomes of soil and plant-associated and newly described type strains.</title>
        <authorList>
            <person name="Whitman W."/>
        </authorList>
    </citation>
    <scope>NUCLEOTIDE SEQUENCE [LARGE SCALE GENOMIC DNA]</scope>
    <source>
        <strain evidence="8 9">CGMCC 4.7104</strain>
    </source>
</reference>
<dbReference type="PANTHER" id="PTHR35807:SF1">
    <property type="entry name" value="TRANSCRIPTIONAL REGULATOR REDD"/>
    <property type="match status" value="1"/>
</dbReference>
<dbReference type="InterPro" id="IPR005158">
    <property type="entry name" value="BTAD"/>
</dbReference>
<dbReference type="PROSITE" id="PS51755">
    <property type="entry name" value="OMPR_PHOB"/>
    <property type="match status" value="1"/>
</dbReference>
<dbReference type="SUPFAM" id="SSF52540">
    <property type="entry name" value="P-loop containing nucleoside triphosphate hydrolases"/>
    <property type="match status" value="1"/>
</dbReference>
<keyword evidence="2" id="KW-0805">Transcription regulation</keyword>
<evidence type="ECO:0000313" key="8">
    <source>
        <dbReference type="EMBL" id="PRX66739.1"/>
    </source>
</evidence>